<dbReference type="InterPro" id="IPR036860">
    <property type="entry name" value="SH2_dom_sf"/>
</dbReference>
<reference evidence="6" key="1">
    <citation type="submission" date="2023-07" db="EMBL/GenBank/DDBJ databases">
        <title>Chromosome-level genome assembly of Artemia franciscana.</title>
        <authorList>
            <person name="Jo E."/>
        </authorList>
    </citation>
    <scope>NUCLEOTIDE SEQUENCE</scope>
    <source>
        <tissue evidence="6">Whole body</tissue>
    </source>
</reference>
<dbReference type="InterPro" id="IPR006019">
    <property type="entry name" value="PID_Shc-like"/>
</dbReference>
<dbReference type="Pfam" id="PF00017">
    <property type="entry name" value="SH2"/>
    <property type="match status" value="1"/>
</dbReference>
<evidence type="ECO:0000313" key="6">
    <source>
        <dbReference type="EMBL" id="KAK2704538.1"/>
    </source>
</evidence>
<evidence type="ECO:0000313" key="7">
    <source>
        <dbReference type="Proteomes" id="UP001187531"/>
    </source>
</evidence>
<dbReference type="FunFam" id="3.30.505.10:FF:000005">
    <property type="entry name" value="SHC-transforming protein 1 isoform 3"/>
    <property type="match status" value="1"/>
</dbReference>
<comment type="caution">
    <text evidence="6">The sequence shown here is derived from an EMBL/GenBank/DDBJ whole genome shotgun (WGS) entry which is preliminary data.</text>
</comment>
<evidence type="ECO:0000259" key="5">
    <source>
        <dbReference type="PROSITE" id="PS50001"/>
    </source>
</evidence>
<feature type="domain" description="SH2" evidence="5">
    <location>
        <begin position="306"/>
        <end position="397"/>
    </location>
</feature>
<accession>A0AA88H940</accession>
<name>A0AA88H940_ARTSF</name>
<dbReference type="InterPro" id="IPR006020">
    <property type="entry name" value="PTB/PI_dom"/>
</dbReference>
<dbReference type="SUPFAM" id="SSF55550">
    <property type="entry name" value="SH2 domain"/>
    <property type="match status" value="1"/>
</dbReference>
<dbReference type="Pfam" id="PF00640">
    <property type="entry name" value="PID"/>
    <property type="match status" value="1"/>
</dbReference>
<evidence type="ECO:0000256" key="2">
    <source>
        <dbReference type="PROSITE-ProRule" id="PRU00191"/>
    </source>
</evidence>
<evidence type="ECO:0000256" key="1">
    <source>
        <dbReference type="ARBA" id="ARBA00022999"/>
    </source>
</evidence>
<dbReference type="GO" id="GO:0035556">
    <property type="term" value="P:intracellular signal transduction"/>
    <property type="evidence" value="ECO:0007669"/>
    <property type="project" value="InterPro"/>
</dbReference>
<evidence type="ECO:0008006" key="8">
    <source>
        <dbReference type="Google" id="ProtNLM"/>
    </source>
</evidence>
<dbReference type="PANTHER" id="PTHR10337">
    <property type="entry name" value="SHC TRANSFORMING PROTEIN"/>
    <property type="match status" value="1"/>
</dbReference>
<dbReference type="PRINTS" id="PR00629">
    <property type="entry name" value="SHCPIDOMAIN"/>
</dbReference>
<dbReference type="SUPFAM" id="SSF50729">
    <property type="entry name" value="PH domain-like"/>
    <property type="match status" value="1"/>
</dbReference>
<dbReference type="GO" id="GO:0030971">
    <property type="term" value="F:receptor tyrosine kinase binding"/>
    <property type="evidence" value="ECO:0007669"/>
    <property type="project" value="TreeGrafter"/>
</dbReference>
<dbReference type="PROSITE" id="PS50001">
    <property type="entry name" value="SH2"/>
    <property type="match status" value="1"/>
</dbReference>
<dbReference type="GO" id="GO:0007169">
    <property type="term" value="P:cell surface receptor protein tyrosine kinase signaling pathway"/>
    <property type="evidence" value="ECO:0007669"/>
    <property type="project" value="TreeGrafter"/>
</dbReference>
<dbReference type="GO" id="GO:0005886">
    <property type="term" value="C:plasma membrane"/>
    <property type="evidence" value="ECO:0007669"/>
    <property type="project" value="TreeGrafter"/>
</dbReference>
<feature type="compositionally biased region" description="Polar residues" evidence="3">
    <location>
        <begin position="191"/>
        <end position="201"/>
    </location>
</feature>
<dbReference type="SMART" id="SM00252">
    <property type="entry name" value="SH2"/>
    <property type="match status" value="1"/>
</dbReference>
<dbReference type="PRINTS" id="PR00401">
    <property type="entry name" value="SH2DOMAIN"/>
</dbReference>
<dbReference type="PANTHER" id="PTHR10337:SF11">
    <property type="entry name" value="DSHC PROTEIN"/>
    <property type="match status" value="1"/>
</dbReference>
<dbReference type="Proteomes" id="UP001187531">
    <property type="component" value="Unassembled WGS sequence"/>
</dbReference>
<sequence length="404" mass="44379">MKEMTDRKLLKILGERPVLTHGGNDVILVVNSTCLKLTTKDGVLIACHEMPNISFASGGDPETLDFVAYVAKDSRYGRSCFVLKCAEGLAQDVITTVGQAFELRFKEYLKRAPKCKPEPVEKPPLVDPDYYNDLPGKVPPELTGTAVQPPIITPKNPPSSEISESDDTWSEDKPDAIHPRISPQPPRVSPLPSTSSQNTLPSPGPSFRHNVQRQKKEGNLIDFSSEAPPMSLSIPKFVGHDYINTPQPAPITVSEDPFDTNHLQSSLPTPLVPPPKTNHPFSSTPTLPEAHVSSVAQKSQLLQEAWYHGGISRKDAEVLLRHDGEFLVRESQGTQGQYVLSGVQNGNHKHLLLVDPEGVVRTKDRVFDSVSHLINYHCNNALPIVSAESALVLQIPVRRLTPSH</sequence>
<keyword evidence="1 2" id="KW-0727">SH2 domain</keyword>
<dbReference type="SMART" id="SM00462">
    <property type="entry name" value="PTB"/>
    <property type="match status" value="1"/>
</dbReference>
<gene>
    <name evidence="6" type="ORF">QYM36_016814</name>
</gene>
<protein>
    <recommendedName>
        <fullName evidence="8">SHC-transforming protein 1</fullName>
    </recommendedName>
</protein>
<dbReference type="PROSITE" id="PS01179">
    <property type="entry name" value="PID"/>
    <property type="match status" value="1"/>
</dbReference>
<keyword evidence="7" id="KW-1185">Reference proteome</keyword>
<organism evidence="6 7">
    <name type="scientific">Artemia franciscana</name>
    <name type="common">Brine shrimp</name>
    <name type="synonym">Artemia sanfranciscana</name>
    <dbReference type="NCBI Taxonomy" id="6661"/>
    <lineage>
        <taxon>Eukaryota</taxon>
        <taxon>Metazoa</taxon>
        <taxon>Ecdysozoa</taxon>
        <taxon>Arthropoda</taxon>
        <taxon>Crustacea</taxon>
        <taxon>Branchiopoda</taxon>
        <taxon>Anostraca</taxon>
        <taxon>Artemiidae</taxon>
        <taxon>Artemia</taxon>
    </lineage>
</organism>
<dbReference type="InterPro" id="IPR035676">
    <property type="entry name" value="SHC_SH2"/>
</dbReference>
<dbReference type="InterPro" id="IPR051235">
    <property type="entry name" value="CEP152/SHC-Transforming"/>
</dbReference>
<dbReference type="InterPro" id="IPR011993">
    <property type="entry name" value="PH-like_dom_sf"/>
</dbReference>
<dbReference type="Gene3D" id="2.30.29.30">
    <property type="entry name" value="Pleckstrin-homology domain (PH domain)/Phosphotyrosine-binding domain (PTB)"/>
    <property type="match status" value="1"/>
</dbReference>
<evidence type="ECO:0000259" key="4">
    <source>
        <dbReference type="PROSITE" id="PS01179"/>
    </source>
</evidence>
<dbReference type="CDD" id="cd09925">
    <property type="entry name" value="SH2_SHC"/>
    <property type="match status" value="1"/>
</dbReference>
<proteinExistence type="predicted"/>
<dbReference type="EMBL" id="JAVRJZ010000021">
    <property type="protein sequence ID" value="KAK2704538.1"/>
    <property type="molecule type" value="Genomic_DNA"/>
</dbReference>
<dbReference type="Gene3D" id="3.30.505.10">
    <property type="entry name" value="SH2 domain"/>
    <property type="match status" value="1"/>
</dbReference>
<dbReference type="AlphaFoldDB" id="A0AA88H940"/>
<evidence type="ECO:0000256" key="3">
    <source>
        <dbReference type="SAM" id="MobiDB-lite"/>
    </source>
</evidence>
<dbReference type="InterPro" id="IPR000980">
    <property type="entry name" value="SH2"/>
</dbReference>
<feature type="domain" description="PID" evidence="4">
    <location>
        <begin position="44"/>
        <end position="113"/>
    </location>
</feature>
<feature type="region of interest" description="Disordered" evidence="3">
    <location>
        <begin position="116"/>
        <end position="210"/>
    </location>
</feature>